<comment type="caution">
    <text evidence="3">The sequence shown here is derived from an EMBL/GenBank/DDBJ whole genome shotgun (WGS) entry which is preliminary data.</text>
</comment>
<feature type="transmembrane region" description="Helical" evidence="2">
    <location>
        <begin position="90"/>
        <end position="108"/>
    </location>
</feature>
<keyword evidence="2" id="KW-0472">Membrane</keyword>
<evidence type="ECO:0000313" key="3">
    <source>
        <dbReference type="EMBL" id="GAA4878657.1"/>
    </source>
</evidence>
<dbReference type="Pfam" id="PF11169">
    <property type="entry name" value="DUF2956"/>
    <property type="match status" value="1"/>
</dbReference>
<name>A0ABP9EHR9_9GAMM</name>
<evidence type="ECO:0000256" key="1">
    <source>
        <dbReference type="SAM" id="MobiDB-lite"/>
    </source>
</evidence>
<dbReference type="Proteomes" id="UP001499988">
    <property type="component" value="Unassembled WGS sequence"/>
</dbReference>
<evidence type="ECO:0000256" key="2">
    <source>
        <dbReference type="SAM" id="Phobius"/>
    </source>
</evidence>
<sequence length="110" mass="11908">MAKNTPNSQEVVAEAMKIARATQKPGQTKEQTKLVAAGIEKGIAEYKKQQKARARAADKAKKQEQRAKARATAEAEPQTPTAPQSPRQPLPWVLLGLSWLGFAAYLVLAG</sequence>
<keyword evidence="2" id="KW-0812">Transmembrane</keyword>
<reference evidence="4" key="1">
    <citation type="journal article" date="2019" name="Int. J. Syst. Evol. Microbiol.">
        <title>The Global Catalogue of Microorganisms (GCM) 10K type strain sequencing project: providing services to taxonomists for standard genome sequencing and annotation.</title>
        <authorList>
            <consortium name="The Broad Institute Genomics Platform"/>
            <consortium name="The Broad Institute Genome Sequencing Center for Infectious Disease"/>
            <person name="Wu L."/>
            <person name="Ma J."/>
        </authorList>
    </citation>
    <scope>NUCLEOTIDE SEQUENCE [LARGE SCALE GENOMIC DNA]</scope>
    <source>
        <strain evidence="4">JCM 18401</strain>
    </source>
</reference>
<evidence type="ECO:0000313" key="4">
    <source>
        <dbReference type="Proteomes" id="UP001499988"/>
    </source>
</evidence>
<proteinExistence type="predicted"/>
<organism evidence="3 4">
    <name type="scientific">Ferrimonas pelagia</name>
    <dbReference type="NCBI Taxonomy" id="1177826"/>
    <lineage>
        <taxon>Bacteria</taxon>
        <taxon>Pseudomonadati</taxon>
        <taxon>Pseudomonadota</taxon>
        <taxon>Gammaproteobacteria</taxon>
        <taxon>Alteromonadales</taxon>
        <taxon>Ferrimonadaceae</taxon>
        <taxon>Ferrimonas</taxon>
    </lineage>
</organism>
<protein>
    <submittedName>
        <fullName evidence="3">DUF2956 domain-containing protein</fullName>
    </submittedName>
</protein>
<accession>A0ABP9EHR9</accession>
<keyword evidence="4" id="KW-1185">Reference proteome</keyword>
<dbReference type="EMBL" id="BAABJZ010000013">
    <property type="protein sequence ID" value="GAA4878657.1"/>
    <property type="molecule type" value="Genomic_DNA"/>
</dbReference>
<dbReference type="RefSeq" id="WP_345334112.1">
    <property type="nucleotide sequence ID" value="NZ_BAABJZ010000013.1"/>
</dbReference>
<feature type="region of interest" description="Disordered" evidence="1">
    <location>
        <begin position="49"/>
        <end position="89"/>
    </location>
</feature>
<feature type="compositionally biased region" description="Basic and acidic residues" evidence="1">
    <location>
        <begin position="55"/>
        <end position="73"/>
    </location>
</feature>
<feature type="compositionally biased region" description="Low complexity" evidence="1">
    <location>
        <begin position="74"/>
        <end position="84"/>
    </location>
</feature>
<keyword evidence="2" id="KW-1133">Transmembrane helix</keyword>
<dbReference type="InterPro" id="IPR021339">
    <property type="entry name" value="DUF2956"/>
</dbReference>
<gene>
    <name evidence="3" type="ORF">GCM10023333_10440</name>
</gene>